<protein>
    <submittedName>
        <fullName evidence="2">Uncharacterized protein</fullName>
    </submittedName>
</protein>
<dbReference type="Proteomes" id="UP000324222">
    <property type="component" value="Unassembled WGS sequence"/>
</dbReference>
<organism evidence="2 3">
    <name type="scientific">Portunus trituberculatus</name>
    <name type="common">Swimming crab</name>
    <name type="synonym">Neptunus trituberculatus</name>
    <dbReference type="NCBI Taxonomy" id="210409"/>
    <lineage>
        <taxon>Eukaryota</taxon>
        <taxon>Metazoa</taxon>
        <taxon>Ecdysozoa</taxon>
        <taxon>Arthropoda</taxon>
        <taxon>Crustacea</taxon>
        <taxon>Multicrustacea</taxon>
        <taxon>Malacostraca</taxon>
        <taxon>Eumalacostraca</taxon>
        <taxon>Eucarida</taxon>
        <taxon>Decapoda</taxon>
        <taxon>Pleocyemata</taxon>
        <taxon>Brachyura</taxon>
        <taxon>Eubrachyura</taxon>
        <taxon>Portunoidea</taxon>
        <taxon>Portunidae</taxon>
        <taxon>Portuninae</taxon>
        <taxon>Portunus</taxon>
    </lineage>
</organism>
<evidence type="ECO:0000256" key="1">
    <source>
        <dbReference type="SAM" id="MobiDB-lite"/>
    </source>
</evidence>
<sequence>MLRLVGRHPRFMKADYPRSCQGFKRAHHDLEAPATLHPINPAPPLPPSLVHHHSTLTSAQLILTSPSPDLCILCTHRSSVPTQRPSITPKRHLRPHHTDHRK</sequence>
<dbReference type="EMBL" id="VSRR010000485">
    <property type="protein sequence ID" value="MPC16196.1"/>
    <property type="molecule type" value="Genomic_DNA"/>
</dbReference>
<feature type="region of interest" description="Disordered" evidence="1">
    <location>
        <begin position="80"/>
        <end position="102"/>
    </location>
</feature>
<keyword evidence="3" id="KW-1185">Reference proteome</keyword>
<dbReference type="AlphaFoldDB" id="A0A5B7D589"/>
<gene>
    <name evidence="2" type="ORF">E2C01_009016</name>
</gene>
<evidence type="ECO:0000313" key="3">
    <source>
        <dbReference type="Proteomes" id="UP000324222"/>
    </source>
</evidence>
<proteinExistence type="predicted"/>
<comment type="caution">
    <text evidence="2">The sequence shown here is derived from an EMBL/GenBank/DDBJ whole genome shotgun (WGS) entry which is preliminary data.</text>
</comment>
<name>A0A5B7D589_PORTR</name>
<reference evidence="2 3" key="1">
    <citation type="submission" date="2019-05" db="EMBL/GenBank/DDBJ databases">
        <title>Another draft genome of Portunus trituberculatus and its Hox gene families provides insights of decapod evolution.</title>
        <authorList>
            <person name="Jeong J.-H."/>
            <person name="Song I."/>
            <person name="Kim S."/>
            <person name="Choi T."/>
            <person name="Kim D."/>
            <person name="Ryu S."/>
            <person name="Kim W."/>
        </authorList>
    </citation>
    <scope>NUCLEOTIDE SEQUENCE [LARGE SCALE GENOMIC DNA]</scope>
    <source>
        <tissue evidence="2">Muscle</tissue>
    </source>
</reference>
<feature type="compositionally biased region" description="Basic residues" evidence="1">
    <location>
        <begin position="89"/>
        <end position="102"/>
    </location>
</feature>
<accession>A0A5B7D589</accession>
<evidence type="ECO:0000313" key="2">
    <source>
        <dbReference type="EMBL" id="MPC16196.1"/>
    </source>
</evidence>